<dbReference type="InterPro" id="IPR002298">
    <property type="entry name" value="DNA_polymerase_A"/>
</dbReference>
<proteinExistence type="inferred from homology"/>
<dbReference type="SUPFAM" id="SSF88723">
    <property type="entry name" value="PIN domain-like"/>
    <property type="match status" value="1"/>
</dbReference>
<evidence type="ECO:0000256" key="17">
    <source>
        <dbReference type="RuleBase" id="RU004460"/>
    </source>
</evidence>
<dbReference type="GO" id="GO:0003677">
    <property type="term" value="F:DNA binding"/>
    <property type="evidence" value="ECO:0007669"/>
    <property type="project" value="UniProtKB-UniRule"/>
</dbReference>
<evidence type="ECO:0000259" key="19">
    <source>
        <dbReference type="SMART" id="SM00474"/>
    </source>
</evidence>
<protein>
    <recommendedName>
        <fullName evidence="4 16">DNA polymerase I</fullName>
        <ecNumber evidence="3 16">2.7.7.7</ecNumber>
    </recommendedName>
</protein>
<dbReference type="OrthoDB" id="9806424at2"/>
<feature type="domain" description="5'-3' exonuclease" evidence="20">
    <location>
        <begin position="3"/>
        <end position="262"/>
    </location>
</feature>
<dbReference type="InterPro" id="IPR036279">
    <property type="entry name" value="5-3_exonuclease_C_sf"/>
</dbReference>
<dbReference type="SUPFAM" id="SSF53098">
    <property type="entry name" value="Ribonuclease H-like"/>
    <property type="match status" value="1"/>
</dbReference>
<evidence type="ECO:0000256" key="8">
    <source>
        <dbReference type="ARBA" id="ARBA00022722"/>
    </source>
</evidence>
<dbReference type="Pfam" id="PF22619">
    <property type="entry name" value="DNA_polI_exo1"/>
    <property type="match status" value="1"/>
</dbReference>
<dbReference type="FunFam" id="1.10.150.20:FF:000002">
    <property type="entry name" value="DNA polymerase I"/>
    <property type="match status" value="1"/>
</dbReference>
<evidence type="ECO:0000256" key="4">
    <source>
        <dbReference type="ARBA" id="ARBA00020311"/>
    </source>
</evidence>
<evidence type="ECO:0000256" key="15">
    <source>
        <dbReference type="ARBA" id="ARBA00049244"/>
    </source>
</evidence>
<evidence type="ECO:0000256" key="7">
    <source>
        <dbReference type="ARBA" id="ARBA00022705"/>
    </source>
</evidence>
<dbReference type="InterPro" id="IPR001098">
    <property type="entry name" value="DNA-dir_DNA_pol_A_palm_dom"/>
</dbReference>
<dbReference type="CDD" id="cd08637">
    <property type="entry name" value="DNA_pol_A_pol_I_C"/>
    <property type="match status" value="1"/>
</dbReference>
<dbReference type="AlphaFoldDB" id="A0A1I2NXP0"/>
<evidence type="ECO:0000256" key="9">
    <source>
        <dbReference type="ARBA" id="ARBA00022763"/>
    </source>
</evidence>
<feature type="domain" description="DNA-directed DNA polymerase family A palm" evidence="21">
    <location>
        <begin position="638"/>
        <end position="845"/>
    </location>
</feature>
<evidence type="ECO:0000256" key="6">
    <source>
        <dbReference type="ARBA" id="ARBA00022695"/>
    </source>
</evidence>
<evidence type="ECO:0000256" key="5">
    <source>
        <dbReference type="ARBA" id="ARBA00022679"/>
    </source>
</evidence>
<keyword evidence="7 17" id="KW-0235">DNA replication</keyword>
<evidence type="ECO:0000256" key="16">
    <source>
        <dbReference type="NCBIfam" id="TIGR00593"/>
    </source>
</evidence>
<dbReference type="Gene3D" id="3.40.50.1010">
    <property type="entry name" value="5'-nuclease"/>
    <property type="match status" value="1"/>
</dbReference>
<evidence type="ECO:0000256" key="12">
    <source>
        <dbReference type="ARBA" id="ARBA00022932"/>
    </source>
</evidence>
<dbReference type="SMART" id="SM00279">
    <property type="entry name" value="HhH2"/>
    <property type="match status" value="1"/>
</dbReference>
<keyword evidence="6 17" id="KW-0548">Nucleotidyltransferase</keyword>
<dbReference type="SMART" id="SM00474">
    <property type="entry name" value="35EXOc"/>
    <property type="match status" value="1"/>
</dbReference>
<dbReference type="SUPFAM" id="SSF56672">
    <property type="entry name" value="DNA/RNA polymerases"/>
    <property type="match status" value="1"/>
</dbReference>
<feature type="coiled-coil region" evidence="18">
    <location>
        <begin position="806"/>
        <end position="833"/>
    </location>
</feature>
<dbReference type="FunFam" id="1.20.1060.10:FF:000001">
    <property type="entry name" value="DNA polymerase I"/>
    <property type="match status" value="1"/>
</dbReference>
<dbReference type="SUPFAM" id="SSF47807">
    <property type="entry name" value="5' to 3' exonuclease, C-terminal subdomain"/>
    <property type="match status" value="1"/>
</dbReference>
<keyword evidence="13 17" id="KW-0238">DNA-binding</keyword>
<evidence type="ECO:0000256" key="3">
    <source>
        <dbReference type="ARBA" id="ARBA00012417"/>
    </source>
</evidence>
<dbReference type="PANTHER" id="PTHR10133">
    <property type="entry name" value="DNA POLYMERASE I"/>
    <property type="match status" value="1"/>
</dbReference>
<keyword evidence="8" id="KW-0540">Nuclease</keyword>
<dbReference type="InterPro" id="IPR036397">
    <property type="entry name" value="RNaseH_sf"/>
</dbReference>
<dbReference type="EC" id="2.7.7.7" evidence="3 16"/>
<dbReference type="InterPro" id="IPR043502">
    <property type="entry name" value="DNA/RNA_pol_sf"/>
</dbReference>
<dbReference type="Proteomes" id="UP000198897">
    <property type="component" value="Unassembled WGS sequence"/>
</dbReference>
<dbReference type="InterPro" id="IPR008918">
    <property type="entry name" value="HhH2"/>
</dbReference>
<dbReference type="InterPro" id="IPR054690">
    <property type="entry name" value="DNA_polI_exonuclease"/>
</dbReference>
<evidence type="ECO:0000259" key="20">
    <source>
        <dbReference type="SMART" id="SM00475"/>
    </source>
</evidence>
<dbReference type="SMART" id="SM00482">
    <property type="entry name" value="POLAc"/>
    <property type="match status" value="1"/>
</dbReference>
<evidence type="ECO:0000256" key="18">
    <source>
        <dbReference type="SAM" id="Coils"/>
    </source>
</evidence>
<dbReference type="Gene3D" id="1.10.150.20">
    <property type="entry name" value="5' to 3' exonuclease, C-terminal subdomain"/>
    <property type="match status" value="2"/>
</dbReference>
<dbReference type="PROSITE" id="PS00447">
    <property type="entry name" value="DNA_POLYMERASE_A"/>
    <property type="match status" value="1"/>
</dbReference>
<dbReference type="PRINTS" id="PR00868">
    <property type="entry name" value="DNAPOLI"/>
</dbReference>
<evidence type="ECO:0000256" key="14">
    <source>
        <dbReference type="ARBA" id="ARBA00023204"/>
    </source>
</evidence>
<dbReference type="GO" id="GO:0003887">
    <property type="term" value="F:DNA-directed DNA polymerase activity"/>
    <property type="evidence" value="ECO:0007669"/>
    <property type="project" value="UniProtKB-UniRule"/>
</dbReference>
<keyword evidence="10" id="KW-0378">Hydrolase</keyword>
<dbReference type="GO" id="GO:0006261">
    <property type="term" value="P:DNA-templated DNA replication"/>
    <property type="evidence" value="ECO:0007669"/>
    <property type="project" value="UniProtKB-UniRule"/>
</dbReference>
<name>A0A1I2NXP0_9BACI</name>
<dbReference type="InterPro" id="IPR002421">
    <property type="entry name" value="5-3_exonuclease"/>
</dbReference>
<dbReference type="Pfam" id="PF02739">
    <property type="entry name" value="5_3_exonuc_N"/>
    <property type="match status" value="1"/>
</dbReference>
<dbReference type="RefSeq" id="WP_089752331.1">
    <property type="nucleotide sequence ID" value="NZ_FOOG01000022.1"/>
</dbReference>
<evidence type="ECO:0000256" key="10">
    <source>
        <dbReference type="ARBA" id="ARBA00022801"/>
    </source>
</evidence>
<dbReference type="InterPro" id="IPR020045">
    <property type="entry name" value="DNA_polI_H3TH"/>
</dbReference>
<organism evidence="22 23">
    <name type="scientific">Halobacillus alkaliphilus</name>
    <dbReference type="NCBI Taxonomy" id="396056"/>
    <lineage>
        <taxon>Bacteria</taxon>
        <taxon>Bacillati</taxon>
        <taxon>Bacillota</taxon>
        <taxon>Bacilli</taxon>
        <taxon>Bacillales</taxon>
        <taxon>Bacillaceae</taxon>
        <taxon>Halobacillus</taxon>
    </lineage>
</organism>
<evidence type="ECO:0000256" key="13">
    <source>
        <dbReference type="ARBA" id="ARBA00023125"/>
    </source>
</evidence>
<dbReference type="PANTHER" id="PTHR10133:SF27">
    <property type="entry name" value="DNA POLYMERASE NU"/>
    <property type="match status" value="1"/>
</dbReference>
<dbReference type="InterPro" id="IPR012337">
    <property type="entry name" value="RNaseH-like_sf"/>
</dbReference>
<keyword evidence="12 17" id="KW-0239">DNA-directed DNA polymerase</keyword>
<dbReference type="Gene3D" id="3.30.420.10">
    <property type="entry name" value="Ribonuclease H-like superfamily/Ribonuclease H"/>
    <property type="match status" value="1"/>
</dbReference>
<evidence type="ECO:0000256" key="11">
    <source>
        <dbReference type="ARBA" id="ARBA00022839"/>
    </source>
</evidence>
<sequence length="881" mass="100385">MAEKVVLIDGNSIAYRAFFALPLLNNDKGVYTNAVYGFTTMLLKILEEDQPDHLLVAFDAGKTTFRHETYSEYKGGRQKTPPELSEQFPVLKELLDAFGAKYYQLNQYEADDIIGTIADQAGQDGYEVKVISGDKDLLQLVTDRVSVSLTKKGITNVDTYDPSFMEEKMGVRPDQIIDLKALMGDSSDNIPGVPGVGEKTAVKLLKQFDTIDRLYDNLDQVSGKKLKEKLENHKEDAYMSRKLVTIERQAPIEIELKDLGYQGYQSTQVSHLFKDLGFQSLLSRVQEGGIEQEGETAEPFPDIKVEVVEDFEDDMFTGKEALVVEMLYDNYHQAAVEGIAIVNESNKYVISMDNAKISKGFKKWAEDGEKEKWVFDAKRTVVALMRHDVNIKGIQFDLLLASYLINPAENHHDIPAISHRMGESKVKYDEEVYGKGAKMKRPENDDDFYEHISRKADMVYKLKDTVENELKNKEQYNLYMDLEMPLALILGRMEHRGVLVDQKRLEEMGAELESRLTAIEKDIFELAGESFNLNSPKQLGPILFEKLNLPVIKKTKTGYSTSADVLEQLEDHHEIISKILMYRQLGKLKSTYIEGLLKVINEDTHKIHTRFNQALTQTGRLSSTEPNLQNIPIRLEEGRKIRQAFIPSKENWVIFASDYSQIELRVLAHIAQDEKLIEAFREGQDIHTQTASEVFGVAKEDVTSEMRRQAKAVNFGIVYGISDYGLSQSLDISRKEAQAFIDKYLESYPGVKTYMEETVQEAKQVGYVTTFMNRRRYLPELTSRNFNRRNAAERTAMNTPIQGSAADVIKKAMIDLEQRLAEEKLEAKMLLQVHDELILEAPKEEVEKLKEVVASVMEQTVKLDVPLKVDYSYGSTWYDAK</sequence>
<keyword evidence="11" id="KW-0269">Exonuclease</keyword>
<dbReference type="Gene3D" id="1.20.1060.10">
    <property type="entry name" value="Taq DNA Polymerase, Chain T, domain 4"/>
    <property type="match status" value="1"/>
</dbReference>
<dbReference type="InterPro" id="IPR002562">
    <property type="entry name" value="3'-5'_exonuclease_dom"/>
</dbReference>
<keyword evidence="23" id="KW-1185">Reference proteome</keyword>
<dbReference type="CDD" id="cd09898">
    <property type="entry name" value="H3TH_53EXO"/>
    <property type="match status" value="1"/>
</dbReference>
<dbReference type="NCBIfam" id="TIGR00593">
    <property type="entry name" value="pola"/>
    <property type="match status" value="1"/>
</dbReference>
<dbReference type="InterPro" id="IPR019760">
    <property type="entry name" value="DNA-dir_DNA_pol_A_CS"/>
</dbReference>
<dbReference type="SMART" id="SM00475">
    <property type="entry name" value="53EXOc"/>
    <property type="match status" value="1"/>
</dbReference>
<keyword evidence="14 17" id="KW-0234">DNA repair</keyword>
<keyword evidence="18" id="KW-0175">Coiled coil</keyword>
<dbReference type="Pfam" id="PF00476">
    <property type="entry name" value="DNA_pol_A"/>
    <property type="match status" value="1"/>
</dbReference>
<comment type="subunit">
    <text evidence="2 17">Single-chain monomer with multiple functions.</text>
</comment>
<comment type="similarity">
    <text evidence="1 17">Belongs to the DNA polymerase type-A family.</text>
</comment>
<evidence type="ECO:0000313" key="22">
    <source>
        <dbReference type="EMBL" id="SFG08725.1"/>
    </source>
</evidence>
<keyword evidence="5 17" id="KW-0808">Transferase</keyword>
<dbReference type="GO" id="GO:0006302">
    <property type="term" value="P:double-strand break repair"/>
    <property type="evidence" value="ECO:0007669"/>
    <property type="project" value="TreeGrafter"/>
</dbReference>
<dbReference type="CDD" id="cd06140">
    <property type="entry name" value="DNA_polA_I_Bacillus_like_exo"/>
    <property type="match status" value="1"/>
</dbReference>
<dbReference type="Pfam" id="PF01367">
    <property type="entry name" value="5_3_exonuc"/>
    <property type="match status" value="1"/>
</dbReference>
<gene>
    <name evidence="17" type="primary">polA</name>
    <name evidence="22" type="ORF">SAMN05216353_12232</name>
</gene>
<dbReference type="InterPro" id="IPR020046">
    <property type="entry name" value="5-3_exonucl_a-hlix_arch_N"/>
</dbReference>
<accession>A0A1I2NXP0</accession>
<reference evidence="23" key="1">
    <citation type="submission" date="2016-10" db="EMBL/GenBank/DDBJ databases">
        <authorList>
            <person name="Varghese N."/>
            <person name="Submissions S."/>
        </authorList>
    </citation>
    <scope>NUCLEOTIDE SEQUENCE [LARGE SCALE GENOMIC DNA]</scope>
    <source>
        <strain evidence="23">FP5</strain>
    </source>
</reference>
<evidence type="ECO:0000256" key="2">
    <source>
        <dbReference type="ARBA" id="ARBA00011541"/>
    </source>
</evidence>
<dbReference type="GO" id="GO:0008408">
    <property type="term" value="F:3'-5' exonuclease activity"/>
    <property type="evidence" value="ECO:0007669"/>
    <property type="project" value="InterPro"/>
</dbReference>
<dbReference type="NCBIfam" id="NF004397">
    <property type="entry name" value="PRK05755.1"/>
    <property type="match status" value="1"/>
</dbReference>
<dbReference type="Gene3D" id="3.30.70.370">
    <property type="match status" value="1"/>
</dbReference>
<dbReference type="FunFam" id="3.40.50.1010:FF:000001">
    <property type="entry name" value="DNA polymerase I"/>
    <property type="match status" value="1"/>
</dbReference>
<dbReference type="GO" id="GO:0008409">
    <property type="term" value="F:5'-3' exonuclease activity"/>
    <property type="evidence" value="ECO:0007669"/>
    <property type="project" value="InterPro"/>
</dbReference>
<keyword evidence="9 17" id="KW-0227">DNA damage</keyword>
<evidence type="ECO:0000256" key="1">
    <source>
        <dbReference type="ARBA" id="ARBA00007705"/>
    </source>
</evidence>
<comment type="catalytic activity">
    <reaction evidence="15 17">
        <text>DNA(n) + a 2'-deoxyribonucleoside 5'-triphosphate = DNA(n+1) + diphosphate</text>
        <dbReference type="Rhea" id="RHEA:22508"/>
        <dbReference type="Rhea" id="RHEA-COMP:17339"/>
        <dbReference type="Rhea" id="RHEA-COMP:17340"/>
        <dbReference type="ChEBI" id="CHEBI:33019"/>
        <dbReference type="ChEBI" id="CHEBI:61560"/>
        <dbReference type="ChEBI" id="CHEBI:173112"/>
        <dbReference type="EC" id="2.7.7.7"/>
    </reaction>
</comment>
<dbReference type="CDD" id="cd09859">
    <property type="entry name" value="PIN_53EXO"/>
    <property type="match status" value="1"/>
</dbReference>
<dbReference type="EMBL" id="FOOG01000022">
    <property type="protein sequence ID" value="SFG08725.1"/>
    <property type="molecule type" value="Genomic_DNA"/>
</dbReference>
<feature type="domain" description="3'-5' exonuclease" evidence="19">
    <location>
        <begin position="299"/>
        <end position="471"/>
    </location>
</feature>
<dbReference type="InterPro" id="IPR018320">
    <property type="entry name" value="DNA_polymerase_1"/>
</dbReference>
<dbReference type="FunFam" id="1.10.150.20:FF:000003">
    <property type="entry name" value="DNA polymerase I"/>
    <property type="match status" value="1"/>
</dbReference>
<dbReference type="InterPro" id="IPR029060">
    <property type="entry name" value="PIN-like_dom_sf"/>
</dbReference>
<evidence type="ECO:0000313" key="23">
    <source>
        <dbReference type="Proteomes" id="UP000198897"/>
    </source>
</evidence>
<evidence type="ECO:0000259" key="21">
    <source>
        <dbReference type="SMART" id="SM00482"/>
    </source>
</evidence>